<reference evidence="1" key="1">
    <citation type="submission" date="2021-05" db="EMBL/GenBank/DDBJ databases">
        <authorList>
            <person name="Alioto T."/>
            <person name="Alioto T."/>
            <person name="Gomez Garrido J."/>
        </authorList>
    </citation>
    <scope>NUCLEOTIDE SEQUENCE</scope>
</reference>
<evidence type="ECO:0000313" key="1">
    <source>
        <dbReference type="EMBL" id="CAG6715743.1"/>
    </source>
</evidence>
<proteinExistence type="predicted"/>
<accession>A0A8D8Y1L6</accession>
<dbReference type="EMBL" id="HBUF01353534">
    <property type="protein sequence ID" value="CAG6715743.1"/>
    <property type="molecule type" value="Transcribed_RNA"/>
</dbReference>
<sequence>MKTSDARCKRQKNPAGKPTRNSVWFAFNRFRPGVHKILYHAQSIVYIIWLWLCLLKGSKMASDAVEKCRHVGTRGSGRGLWVILYYSIDQPYSCEVSRKPFQNMTEFLILAYSEPRRNKFKNNNK</sequence>
<dbReference type="AlphaFoldDB" id="A0A8D8Y1L6"/>
<organism evidence="1">
    <name type="scientific">Cacopsylla melanoneura</name>
    <dbReference type="NCBI Taxonomy" id="428564"/>
    <lineage>
        <taxon>Eukaryota</taxon>
        <taxon>Metazoa</taxon>
        <taxon>Ecdysozoa</taxon>
        <taxon>Arthropoda</taxon>
        <taxon>Hexapoda</taxon>
        <taxon>Insecta</taxon>
        <taxon>Pterygota</taxon>
        <taxon>Neoptera</taxon>
        <taxon>Paraneoptera</taxon>
        <taxon>Hemiptera</taxon>
        <taxon>Sternorrhyncha</taxon>
        <taxon>Psylloidea</taxon>
        <taxon>Psyllidae</taxon>
        <taxon>Psyllinae</taxon>
        <taxon>Cacopsylla</taxon>
    </lineage>
</organism>
<protein>
    <submittedName>
        <fullName evidence="1">Uncharacterized protein</fullName>
    </submittedName>
</protein>
<name>A0A8D8Y1L6_9HEMI</name>